<protein>
    <recommendedName>
        <fullName evidence="8">SH3 domain-containing protein</fullName>
    </recommendedName>
</protein>
<dbReference type="GO" id="GO:0031122">
    <property type="term" value="P:cytoplasmic microtubule organization"/>
    <property type="evidence" value="ECO:0007669"/>
    <property type="project" value="TreeGrafter"/>
</dbReference>
<dbReference type="InterPro" id="IPR018159">
    <property type="entry name" value="Spectrin/alpha-actinin"/>
</dbReference>
<accession>A0A7R9G7R2</accession>
<dbReference type="InterPro" id="IPR049538">
    <property type="entry name" value="PCN-like_spectrin-like_rpt"/>
</dbReference>
<evidence type="ECO:0000256" key="7">
    <source>
        <dbReference type="SAM" id="Coils"/>
    </source>
</evidence>
<dbReference type="Gene3D" id="1.20.58.60">
    <property type="match status" value="4"/>
</dbReference>
<name>A0A7R9G7R2_9CRUS</name>
<dbReference type="GO" id="GO:0005737">
    <property type="term" value="C:cytoplasm"/>
    <property type="evidence" value="ECO:0007669"/>
    <property type="project" value="UniProtKB-SubCell"/>
</dbReference>
<sequence>MGIDFAMLQDVDTPEPDEKSIITYVSCLYDAFPEPPSIHPLAIADANRRLEEYKEFARRLYVWIQESLTALQNKKVPSTLEELKNALAETSRFRNEQIPPRLKDKHTCGHLWREIEKLIGDMSRVGIDEDIRISNIERMWTKLINALNDREKWLTDEVGQSDKLHRLAEKILRECRQAESKLDEIEERLEEEIRRADRLHPDDLKANCRQIESELEHSHEMIQSMLKDCQKLRDGRYPQAGDVQRKVQKVSERWASIRVTFHELVNSPRMTQPIQEEPAPLSLDELIATNEHFHFLNDCLVWVKQKLEEMENAEYGSDLPGVKRELEKHRTEHRKVDQFQAKIERCTSAKHNFRGEEASLYSQLLIQVTRNYSELLVTSNKRMSDLESLQDFIQSATTELIWLNEKEEAEIRRDWGARNLDLVEIEQYYENLMGELEKREVKVNAVQSRGESLVLAGHPAATTLQAYLTALRTQWSWVLQLTLCLEFHLHHASAYHRFFLEANDCQQWIAQQDEELTTTFSKSDFTLEEGEQLMKKMQDLRDNLSHNGEVVEALVNRSKEILPLKLRKERLSRPMSVTAICQCKTNNLSIQKQEECVVRENSNIAKWRVTNSSGAEGEVPSVCFLVPPPNQEAIDVALRLQQAYDRCIATWQKKQHRMRQNMIFATIKVVLAWTFEQVLWYSIYERDARIYYTPCSLDVS</sequence>
<evidence type="ECO:0000256" key="4">
    <source>
        <dbReference type="ARBA" id="ARBA00022553"/>
    </source>
</evidence>
<dbReference type="PANTHER" id="PTHR23169">
    <property type="entry name" value="ENVOPLAKIN"/>
    <property type="match status" value="1"/>
</dbReference>
<gene>
    <name evidence="9" type="ORF">NMOB1V02_LOCUS129</name>
</gene>
<evidence type="ECO:0000256" key="1">
    <source>
        <dbReference type="ARBA" id="ARBA00004496"/>
    </source>
</evidence>
<reference evidence="9" key="1">
    <citation type="submission" date="2020-11" db="EMBL/GenBank/DDBJ databases">
        <authorList>
            <person name="Tran Van P."/>
        </authorList>
    </citation>
    <scope>NUCLEOTIDE SEQUENCE</scope>
</reference>
<dbReference type="EMBL" id="OA882046">
    <property type="protein sequence ID" value="CAD7272184.1"/>
    <property type="molecule type" value="Genomic_DNA"/>
</dbReference>
<evidence type="ECO:0000313" key="9">
    <source>
        <dbReference type="EMBL" id="CAD7272184.1"/>
    </source>
</evidence>
<dbReference type="Pfam" id="PF21019">
    <property type="entry name" value="Spectrin_3"/>
    <property type="match status" value="1"/>
</dbReference>
<evidence type="ECO:0000313" key="10">
    <source>
        <dbReference type="Proteomes" id="UP000678499"/>
    </source>
</evidence>
<evidence type="ECO:0000256" key="5">
    <source>
        <dbReference type="ARBA" id="ARBA00022737"/>
    </source>
</evidence>
<dbReference type="GO" id="GO:0042060">
    <property type="term" value="P:wound healing"/>
    <property type="evidence" value="ECO:0007669"/>
    <property type="project" value="TreeGrafter"/>
</dbReference>
<dbReference type="Pfam" id="PF21020">
    <property type="entry name" value="Spectrin_4"/>
    <property type="match status" value="1"/>
</dbReference>
<dbReference type="EMBL" id="CAJPEX010000009">
    <property type="protein sequence ID" value="CAG0912336.1"/>
    <property type="molecule type" value="Genomic_DNA"/>
</dbReference>
<dbReference type="Pfam" id="PF17902">
    <property type="entry name" value="SH3_10"/>
    <property type="match status" value="1"/>
</dbReference>
<dbReference type="Pfam" id="PF00435">
    <property type="entry name" value="Spectrin"/>
    <property type="match status" value="2"/>
</dbReference>
<dbReference type="OrthoDB" id="6343412at2759"/>
<organism evidence="9">
    <name type="scientific">Notodromas monacha</name>
    <dbReference type="NCBI Taxonomy" id="399045"/>
    <lineage>
        <taxon>Eukaryota</taxon>
        <taxon>Metazoa</taxon>
        <taxon>Ecdysozoa</taxon>
        <taxon>Arthropoda</taxon>
        <taxon>Crustacea</taxon>
        <taxon>Oligostraca</taxon>
        <taxon>Ostracoda</taxon>
        <taxon>Podocopa</taxon>
        <taxon>Podocopida</taxon>
        <taxon>Cypridocopina</taxon>
        <taxon>Cypridoidea</taxon>
        <taxon>Cyprididae</taxon>
        <taxon>Notodromas</taxon>
    </lineage>
</organism>
<keyword evidence="2 6" id="KW-0728">SH3 domain</keyword>
<dbReference type="CDD" id="cd00176">
    <property type="entry name" value="SPEC"/>
    <property type="match status" value="1"/>
</dbReference>
<keyword evidence="10" id="KW-1185">Reference proteome</keyword>
<keyword evidence="3" id="KW-0963">Cytoplasm</keyword>
<evidence type="ECO:0000256" key="6">
    <source>
        <dbReference type="PROSITE-ProRule" id="PRU00192"/>
    </source>
</evidence>
<dbReference type="GO" id="GO:0030056">
    <property type="term" value="C:hemidesmosome"/>
    <property type="evidence" value="ECO:0007669"/>
    <property type="project" value="TreeGrafter"/>
</dbReference>
<keyword evidence="5" id="KW-0677">Repeat</keyword>
<feature type="coiled-coil region" evidence="7">
    <location>
        <begin position="168"/>
        <end position="195"/>
    </location>
</feature>
<dbReference type="GO" id="GO:0016020">
    <property type="term" value="C:membrane"/>
    <property type="evidence" value="ECO:0007669"/>
    <property type="project" value="TreeGrafter"/>
</dbReference>
<proteinExistence type="predicted"/>
<dbReference type="Proteomes" id="UP000678499">
    <property type="component" value="Unassembled WGS sequence"/>
</dbReference>
<keyword evidence="7" id="KW-0175">Coiled coil</keyword>
<dbReference type="SUPFAM" id="SSF46966">
    <property type="entry name" value="Spectrin repeat"/>
    <property type="match status" value="4"/>
</dbReference>
<evidence type="ECO:0000256" key="2">
    <source>
        <dbReference type="ARBA" id="ARBA00022443"/>
    </source>
</evidence>
<dbReference type="AlphaFoldDB" id="A0A7R9G7R2"/>
<dbReference type="GO" id="GO:0045104">
    <property type="term" value="P:intermediate filament cytoskeleton organization"/>
    <property type="evidence" value="ECO:0007669"/>
    <property type="project" value="InterPro"/>
</dbReference>
<feature type="domain" description="SH3" evidence="8">
    <location>
        <begin position="572"/>
        <end position="629"/>
    </location>
</feature>
<keyword evidence="4" id="KW-0597">Phosphoprotein</keyword>
<dbReference type="InterPro" id="IPR002017">
    <property type="entry name" value="Spectrin_repeat"/>
</dbReference>
<evidence type="ECO:0000256" key="3">
    <source>
        <dbReference type="ARBA" id="ARBA00022490"/>
    </source>
</evidence>
<dbReference type="SMART" id="SM00150">
    <property type="entry name" value="SPEC"/>
    <property type="match status" value="4"/>
</dbReference>
<dbReference type="FunFam" id="1.20.58.60:FF:000030">
    <property type="entry name" value="Short stop, isoform K"/>
    <property type="match status" value="1"/>
</dbReference>
<dbReference type="InterPro" id="IPR043197">
    <property type="entry name" value="Plakin"/>
</dbReference>
<dbReference type="InterPro" id="IPR041615">
    <property type="entry name" value="Desmoplakin_SH3"/>
</dbReference>
<dbReference type="GO" id="GO:0005882">
    <property type="term" value="C:intermediate filament"/>
    <property type="evidence" value="ECO:0007669"/>
    <property type="project" value="TreeGrafter"/>
</dbReference>
<dbReference type="PROSITE" id="PS50002">
    <property type="entry name" value="SH3"/>
    <property type="match status" value="1"/>
</dbReference>
<dbReference type="PANTHER" id="PTHR23169:SF23">
    <property type="entry name" value="SHORT STOP, ISOFORM H"/>
    <property type="match status" value="1"/>
</dbReference>
<dbReference type="InterPro" id="IPR001452">
    <property type="entry name" value="SH3_domain"/>
</dbReference>
<comment type="subcellular location">
    <subcellularLocation>
        <location evidence="1">Cytoplasm</location>
    </subcellularLocation>
</comment>
<dbReference type="Gene3D" id="2.30.30.40">
    <property type="entry name" value="SH3 Domains"/>
    <property type="match status" value="1"/>
</dbReference>
<evidence type="ECO:0000259" key="8">
    <source>
        <dbReference type="PROSITE" id="PS50002"/>
    </source>
</evidence>
<dbReference type="GO" id="GO:0005198">
    <property type="term" value="F:structural molecule activity"/>
    <property type="evidence" value="ECO:0007669"/>
    <property type="project" value="TreeGrafter"/>
</dbReference>